<gene>
    <name evidence="1" type="ORF">PR048_002161</name>
</gene>
<dbReference type="EMBL" id="JARBHB010000001">
    <property type="protein sequence ID" value="KAJ8896815.1"/>
    <property type="molecule type" value="Genomic_DNA"/>
</dbReference>
<keyword evidence="2" id="KW-1185">Reference proteome</keyword>
<name>A0ABQ9IKX6_9NEOP</name>
<reference evidence="1 2" key="1">
    <citation type="submission" date="2023-02" db="EMBL/GenBank/DDBJ databases">
        <title>LHISI_Scaffold_Assembly.</title>
        <authorList>
            <person name="Stuart O.P."/>
            <person name="Cleave R."/>
            <person name="Magrath M.J.L."/>
            <person name="Mikheyev A.S."/>
        </authorList>
    </citation>
    <scope>NUCLEOTIDE SEQUENCE [LARGE SCALE GENOMIC DNA]</scope>
    <source>
        <strain evidence="1">Daus_M_001</strain>
        <tissue evidence="1">Leg muscle</tissue>
    </source>
</reference>
<sequence>MASVNGYVTPHWLDEKFIIDILTEYNKEPSEDSLIIETIPQNEDIKKLLTVNFLLESEMLRNVIPAMHKLLGDSVKLGAKCVFFCRDPEPRLVMEDHCHSGFTLAKRRQGLDLDHSRMAISCIGVLRAASTNSPTIKIFYSNSIENLAAEMTTWPELGPKFSEKLLCMKQTLFDRLMKSVEGDEEGLRIRPPSWLRSQPRLATGGHVGQSSEASTIMAGVTARDSIRRPCWSEITAIYHLGWLHSQGSQPVTMFISPSVTQPPLLL</sequence>
<dbReference type="Pfam" id="PF02958">
    <property type="entry name" value="EcKL"/>
    <property type="match status" value="1"/>
</dbReference>
<comment type="caution">
    <text evidence="1">The sequence shown here is derived from an EMBL/GenBank/DDBJ whole genome shotgun (WGS) entry which is preliminary data.</text>
</comment>
<evidence type="ECO:0000313" key="2">
    <source>
        <dbReference type="Proteomes" id="UP001159363"/>
    </source>
</evidence>
<evidence type="ECO:0000313" key="1">
    <source>
        <dbReference type="EMBL" id="KAJ8896815.1"/>
    </source>
</evidence>
<accession>A0ABQ9IKX6</accession>
<organism evidence="1 2">
    <name type="scientific">Dryococelus australis</name>
    <dbReference type="NCBI Taxonomy" id="614101"/>
    <lineage>
        <taxon>Eukaryota</taxon>
        <taxon>Metazoa</taxon>
        <taxon>Ecdysozoa</taxon>
        <taxon>Arthropoda</taxon>
        <taxon>Hexapoda</taxon>
        <taxon>Insecta</taxon>
        <taxon>Pterygota</taxon>
        <taxon>Neoptera</taxon>
        <taxon>Polyneoptera</taxon>
        <taxon>Phasmatodea</taxon>
        <taxon>Verophasmatodea</taxon>
        <taxon>Anareolatae</taxon>
        <taxon>Phasmatidae</taxon>
        <taxon>Eurycanthinae</taxon>
        <taxon>Dryococelus</taxon>
    </lineage>
</organism>
<dbReference type="Proteomes" id="UP001159363">
    <property type="component" value="Chromosome 1"/>
</dbReference>
<dbReference type="InterPro" id="IPR004119">
    <property type="entry name" value="EcKL"/>
</dbReference>
<proteinExistence type="predicted"/>
<protein>
    <submittedName>
        <fullName evidence="1">Uncharacterized protein</fullName>
    </submittedName>
</protein>